<evidence type="ECO:0000259" key="1">
    <source>
        <dbReference type="Pfam" id="PF00669"/>
    </source>
</evidence>
<keyword evidence="2" id="KW-0282">Flagellum</keyword>
<dbReference type="InterPro" id="IPR013384">
    <property type="entry name" value="Flagell_FlgL"/>
</dbReference>
<keyword evidence="3" id="KW-1185">Reference proteome</keyword>
<dbReference type="SUPFAM" id="SSF64518">
    <property type="entry name" value="Phase 1 flagellin"/>
    <property type="match status" value="1"/>
</dbReference>
<dbReference type="PANTHER" id="PTHR42792:SF1">
    <property type="entry name" value="FLAGELLAR HOOK-ASSOCIATED PROTEIN 3"/>
    <property type="match status" value="1"/>
</dbReference>
<organism evidence="2 3">
    <name type="scientific">Siminovitchia thermophila</name>
    <dbReference type="NCBI Taxonomy" id="1245522"/>
    <lineage>
        <taxon>Bacteria</taxon>
        <taxon>Bacillati</taxon>
        <taxon>Bacillota</taxon>
        <taxon>Bacilli</taxon>
        <taxon>Bacillales</taxon>
        <taxon>Bacillaceae</taxon>
        <taxon>Siminovitchia</taxon>
    </lineage>
</organism>
<dbReference type="PANTHER" id="PTHR42792">
    <property type="entry name" value="FLAGELLIN"/>
    <property type="match status" value="1"/>
</dbReference>
<reference evidence="2 3" key="1">
    <citation type="submission" date="2021-01" db="EMBL/GenBank/DDBJ databases">
        <title>Genomic Encyclopedia of Type Strains, Phase IV (KMG-IV): sequencing the most valuable type-strain genomes for metagenomic binning, comparative biology and taxonomic classification.</title>
        <authorList>
            <person name="Goeker M."/>
        </authorList>
    </citation>
    <scope>NUCLEOTIDE SEQUENCE [LARGE SCALE GENOMIC DNA]</scope>
    <source>
        <strain evidence="2 3">DSM 105453</strain>
    </source>
</reference>
<comment type="caution">
    <text evidence="2">The sequence shown here is derived from an EMBL/GenBank/DDBJ whole genome shotgun (WGS) entry which is preliminary data.</text>
</comment>
<dbReference type="Proteomes" id="UP000823485">
    <property type="component" value="Unassembled WGS sequence"/>
</dbReference>
<protein>
    <submittedName>
        <fullName evidence="2">Flagellar hook-associated protein 3 FlgL</fullName>
    </submittedName>
</protein>
<dbReference type="InterPro" id="IPR001492">
    <property type="entry name" value="Flagellin"/>
</dbReference>
<dbReference type="RefSeq" id="WP_077111642.1">
    <property type="nucleotide sequence ID" value="NZ_JAFBFH010000005.1"/>
</dbReference>
<dbReference type="Gene3D" id="1.20.1330.10">
    <property type="entry name" value="f41 fragment of flagellin, N-terminal domain"/>
    <property type="match status" value="1"/>
</dbReference>
<proteinExistence type="predicted"/>
<dbReference type="Pfam" id="PF00669">
    <property type="entry name" value="Flagellin_N"/>
    <property type="match status" value="1"/>
</dbReference>
<gene>
    <name evidence="2" type="ORF">JOC94_001161</name>
</gene>
<keyword evidence="2" id="KW-0966">Cell projection</keyword>
<sequence>MRVTQSMLGHNSLRHLSNSYGRLNKIYDQINTGKKITRPSDDPVVAMRGITLRAHRNEIQQFKRNFAEAHNWIDNTDAALNQAGEAMHRINVLVNRAANETMEEDGKQAIADEIKQIKEQLINIANTKVGDRYIFSGTATNEPTVGGNINTEAVEIELGKGIKIPVNVTTEKVFSNDFFAKIDQVVEDIENGGDVQQHIGPMERLMNDLVTERTSLGARANRVDLMEERVGMQEIMARQLQSDNEDAEYEQLITEMVKEESLLRASLGVSARVIQPTLIDFLR</sequence>
<accession>A0ABS2R4V8</accession>
<dbReference type="NCBIfam" id="TIGR02550">
    <property type="entry name" value="flagell_flgL"/>
    <property type="match status" value="1"/>
</dbReference>
<name>A0ABS2R4V8_9BACI</name>
<evidence type="ECO:0000313" key="2">
    <source>
        <dbReference type="EMBL" id="MBM7714189.1"/>
    </source>
</evidence>
<feature type="domain" description="Flagellin N-terminal" evidence="1">
    <location>
        <begin position="10"/>
        <end position="140"/>
    </location>
</feature>
<evidence type="ECO:0000313" key="3">
    <source>
        <dbReference type="Proteomes" id="UP000823485"/>
    </source>
</evidence>
<dbReference type="EMBL" id="JAFBFH010000005">
    <property type="protein sequence ID" value="MBM7714189.1"/>
    <property type="molecule type" value="Genomic_DNA"/>
</dbReference>
<keyword evidence="2" id="KW-0969">Cilium</keyword>
<dbReference type="InterPro" id="IPR001029">
    <property type="entry name" value="Flagellin_N"/>
</dbReference>